<keyword evidence="3" id="KW-1185">Reference proteome</keyword>
<evidence type="ECO:0000313" key="3">
    <source>
        <dbReference type="Proteomes" id="UP001156102"/>
    </source>
</evidence>
<feature type="region of interest" description="Disordered" evidence="1">
    <location>
        <begin position="1"/>
        <end position="49"/>
    </location>
</feature>
<organism evidence="2 3">
    <name type="scientific">Ectobacillus ponti</name>
    <dbReference type="NCBI Taxonomy" id="2961894"/>
    <lineage>
        <taxon>Bacteria</taxon>
        <taxon>Bacillati</taxon>
        <taxon>Bacillota</taxon>
        <taxon>Bacilli</taxon>
        <taxon>Bacillales</taxon>
        <taxon>Bacillaceae</taxon>
        <taxon>Ectobacillus</taxon>
    </lineage>
</organism>
<protein>
    <submittedName>
        <fullName evidence="2">Uncharacterized protein</fullName>
    </submittedName>
</protein>
<evidence type="ECO:0000256" key="1">
    <source>
        <dbReference type="SAM" id="MobiDB-lite"/>
    </source>
</evidence>
<reference evidence="2" key="1">
    <citation type="submission" date="2022-07" db="EMBL/GenBank/DDBJ databases">
        <authorList>
            <person name="Li W.-J."/>
            <person name="Deng Q.-Q."/>
        </authorList>
    </citation>
    <scope>NUCLEOTIDE SEQUENCE</scope>
    <source>
        <strain evidence="2">SYSU M60031</strain>
    </source>
</reference>
<dbReference type="EMBL" id="JANCLT010000003">
    <property type="protein sequence ID" value="MCP8968579.1"/>
    <property type="molecule type" value="Genomic_DNA"/>
</dbReference>
<dbReference type="RefSeq" id="WP_254758482.1">
    <property type="nucleotide sequence ID" value="NZ_JANCLT010000003.1"/>
</dbReference>
<feature type="compositionally biased region" description="Polar residues" evidence="1">
    <location>
        <begin position="1"/>
        <end position="14"/>
    </location>
</feature>
<evidence type="ECO:0000313" key="2">
    <source>
        <dbReference type="EMBL" id="MCP8968579.1"/>
    </source>
</evidence>
<comment type="caution">
    <text evidence="2">The sequence shown here is derived from an EMBL/GenBank/DDBJ whole genome shotgun (WGS) entry which is preliminary data.</text>
</comment>
<accession>A0AA41X424</accession>
<dbReference type="Proteomes" id="UP001156102">
    <property type="component" value="Unassembled WGS sequence"/>
</dbReference>
<name>A0AA41X424_9BACI</name>
<dbReference type="AlphaFoldDB" id="A0AA41X424"/>
<sequence>MGNNQDPHTIQKQHANGIRDKGPHIVDNNATIVPNTRTNSEMFPPKHKK</sequence>
<proteinExistence type="predicted"/>
<feature type="compositionally biased region" description="Polar residues" evidence="1">
    <location>
        <begin position="28"/>
        <end position="41"/>
    </location>
</feature>
<gene>
    <name evidence="2" type="ORF">NK662_08500</name>
</gene>